<feature type="compositionally biased region" description="Basic and acidic residues" evidence="1">
    <location>
        <begin position="48"/>
        <end position="62"/>
    </location>
</feature>
<gene>
    <name evidence="3" type="ORF">KC19_1G150000</name>
</gene>
<organism evidence="3 4">
    <name type="scientific">Ceratodon purpureus</name>
    <name type="common">Fire moss</name>
    <name type="synonym">Dicranum purpureum</name>
    <dbReference type="NCBI Taxonomy" id="3225"/>
    <lineage>
        <taxon>Eukaryota</taxon>
        <taxon>Viridiplantae</taxon>
        <taxon>Streptophyta</taxon>
        <taxon>Embryophyta</taxon>
        <taxon>Bryophyta</taxon>
        <taxon>Bryophytina</taxon>
        <taxon>Bryopsida</taxon>
        <taxon>Dicranidae</taxon>
        <taxon>Pseudoditrichales</taxon>
        <taxon>Ditrichaceae</taxon>
        <taxon>Ceratodon</taxon>
    </lineage>
</organism>
<dbReference type="InterPro" id="IPR045096">
    <property type="entry name" value="EDR2-like"/>
</dbReference>
<accession>A0A8T0J7A8</accession>
<dbReference type="InterPro" id="IPR002913">
    <property type="entry name" value="START_lipid-bd_dom"/>
</dbReference>
<sequence length="610" mass="68843">MMVKMASYQQLEDSSCPPSPSSPRMKKRGCGACGGISGARWLSKSFKEKRNGIIKRKPEGQRRSSRKRGREAEVEVEAETGLRRELSMGSDGESDRGVPAYAGWVYHVGTTSLGSRFCTDRFQVIKGKYVTMFKRNPVENPRAMPIRSGVVGTHLMVEELGRQIYHGRALYVLRIFNRLDHSRQGKFACNTAEEVEKWISAFKHAKEEADFSSGRIGSGRRIINAEDEFDINGPRTHPRSVTRGIGKLITIGRGLRIFEDITASKAEKGTIMKAVGVIEAKPETIFEQIMSLDSSLRYQWDVLTGKLELVEQVDGHSDIVYGSFDPKYFKRFHGKRDFLFSRYWRRDQDGSYSISQVSTTHKSRPAKPGFQRIDLSPGIWEITPLPPRPDGTPRSMVTQVVEVKSTGWGRWKRCHYSKFHKTIPYILLCRIAGLRELLGASPDLNTLEAQARMKLLKGAKKVLEIADPVLESPILMKSPRESAMLESQEEFYDAIMADDPDEEEEDESEENALVNTHQTTGQKFNGLSWGVPLGLPSKKIPATRGCQELDWNAPSVELDPNMFYSSLRRTLSDQDCNGWSDPGGKGFMVRSRTYNVDSLKVCNTLHYQQP</sequence>
<reference evidence="3" key="1">
    <citation type="submission" date="2020-06" db="EMBL/GenBank/DDBJ databases">
        <title>WGS assembly of Ceratodon purpureus strain R40.</title>
        <authorList>
            <person name="Carey S.B."/>
            <person name="Jenkins J."/>
            <person name="Shu S."/>
            <person name="Lovell J.T."/>
            <person name="Sreedasyam A."/>
            <person name="Maumus F."/>
            <person name="Tiley G.P."/>
            <person name="Fernandez-Pozo N."/>
            <person name="Barry K."/>
            <person name="Chen C."/>
            <person name="Wang M."/>
            <person name="Lipzen A."/>
            <person name="Daum C."/>
            <person name="Saski C.A."/>
            <person name="Payton A.C."/>
            <person name="Mcbreen J.C."/>
            <person name="Conrad R.E."/>
            <person name="Kollar L.M."/>
            <person name="Olsson S."/>
            <person name="Huttunen S."/>
            <person name="Landis J.B."/>
            <person name="Wickett N.J."/>
            <person name="Johnson M.G."/>
            <person name="Rensing S.A."/>
            <person name="Grimwood J."/>
            <person name="Schmutz J."/>
            <person name="Mcdaniel S.F."/>
        </authorList>
    </citation>
    <scope>NUCLEOTIDE SEQUENCE</scope>
    <source>
        <strain evidence="3">R40</strain>
    </source>
</reference>
<dbReference type="GO" id="GO:0008289">
    <property type="term" value="F:lipid binding"/>
    <property type="evidence" value="ECO:0007669"/>
    <property type="project" value="InterPro"/>
</dbReference>
<dbReference type="Pfam" id="PF01852">
    <property type="entry name" value="START"/>
    <property type="match status" value="1"/>
</dbReference>
<feature type="region of interest" description="Disordered" evidence="1">
    <location>
        <begin position="1"/>
        <end position="29"/>
    </location>
</feature>
<dbReference type="SUPFAM" id="SSF55961">
    <property type="entry name" value="Bet v1-like"/>
    <property type="match status" value="1"/>
</dbReference>
<dbReference type="Proteomes" id="UP000822688">
    <property type="component" value="Chromosome 1"/>
</dbReference>
<evidence type="ECO:0000313" key="4">
    <source>
        <dbReference type="Proteomes" id="UP000822688"/>
    </source>
</evidence>
<comment type="caution">
    <text evidence="3">The sequence shown here is derived from an EMBL/GenBank/DDBJ whole genome shotgun (WGS) entry which is preliminary data.</text>
</comment>
<dbReference type="PANTHER" id="PTHR12136:SF47">
    <property type="entry name" value="ENHANCED DISEASE RESISTANCE PROTEIN (DUF1336)"/>
    <property type="match status" value="1"/>
</dbReference>
<dbReference type="Gene3D" id="3.30.530.20">
    <property type="match status" value="1"/>
</dbReference>
<dbReference type="AlphaFoldDB" id="A0A8T0J7A8"/>
<keyword evidence="4" id="KW-1185">Reference proteome</keyword>
<dbReference type="PANTHER" id="PTHR12136">
    <property type="entry name" value="ENHANCED DISEASE RESISTANCE-RELATED"/>
    <property type="match status" value="1"/>
</dbReference>
<dbReference type="PROSITE" id="PS50848">
    <property type="entry name" value="START"/>
    <property type="match status" value="1"/>
</dbReference>
<evidence type="ECO:0000256" key="1">
    <source>
        <dbReference type="SAM" id="MobiDB-lite"/>
    </source>
</evidence>
<feature type="region of interest" description="Disordered" evidence="1">
    <location>
        <begin position="48"/>
        <end position="94"/>
    </location>
</feature>
<dbReference type="EMBL" id="CM026421">
    <property type="protein sequence ID" value="KAG0591106.1"/>
    <property type="molecule type" value="Genomic_DNA"/>
</dbReference>
<dbReference type="CDD" id="cd00177">
    <property type="entry name" value="START"/>
    <property type="match status" value="1"/>
</dbReference>
<dbReference type="InterPro" id="IPR023393">
    <property type="entry name" value="START-like_dom_sf"/>
</dbReference>
<feature type="domain" description="START" evidence="2">
    <location>
        <begin position="272"/>
        <end position="438"/>
    </location>
</feature>
<protein>
    <recommendedName>
        <fullName evidence="2">START domain-containing protein</fullName>
    </recommendedName>
</protein>
<proteinExistence type="predicted"/>
<evidence type="ECO:0000313" key="3">
    <source>
        <dbReference type="EMBL" id="KAG0591106.1"/>
    </source>
</evidence>
<name>A0A8T0J7A8_CERPU</name>
<evidence type="ECO:0000259" key="2">
    <source>
        <dbReference type="PROSITE" id="PS50848"/>
    </source>
</evidence>